<dbReference type="InterPro" id="IPR017896">
    <property type="entry name" value="4Fe4S_Fe-S-bd"/>
</dbReference>
<dbReference type="OrthoDB" id="9794954at2"/>
<dbReference type="EMBL" id="LSKU01000001">
    <property type="protein sequence ID" value="KXG43988.1"/>
    <property type="molecule type" value="Genomic_DNA"/>
</dbReference>
<feature type="domain" description="4Fe-4S ferredoxin-type" evidence="7">
    <location>
        <begin position="267"/>
        <end position="296"/>
    </location>
</feature>
<dbReference type="InterPro" id="IPR009051">
    <property type="entry name" value="Helical_ferredxn"/>
</dbReference>
<keyword evidence="9" id="KW-1185">Reference proteome</keyword>
<evidence type="ECO:0000256" key="3">
    <source>
        <dbReference type="ARBA" id="ARBA00023002"/>
    </source>
</evidence>
<keyword evidence="3" id="KW-0560">Oxidoreductase</keyword>
<keyword evidence="6" id="KW-1133">Transmembrane helix</keyword>
<organism evidence="8 9">
    <name type="scientific">Tepidibacillus decaturensis</name>
    <dbReference type="NCBI Taxonomy" id="1413211"/>
    <lineage>
        <taxon>Bacteria</taxon>
        <taxon>Bacillati</taxon>
        <taxon>Bacillota</taxon>
        <taxon>Bacilli</taxon>
        <taxon>Bacillales</taxon>
        <taxon>Bacillaceae</taxon>
        <taxon>Tepidibacillus</taxon>
    </lineage>
</organism>
<evidence type="ECO:0000313" key="9">
    <source>
        <dbReference type="Proteomes" id="UP000070352"/>
    </source>
</evidence>
<dbReference type="PROSITE" id="PS51379">
    <property type="entry name" value="4FE4S_FER_2"/>
    <property type="match status" value="2"/>
</dbReference>
<feature type="transmembrane region" description="Helical" evidence="6">
    <location>
        <begin position="147"/>
        <end position="170"/>
    </location>
</feature>
<dbReference type="InterPro" id="IPR017900">
    <property type="entry name" value="4Fe4S_Fe_S_CS"/>
</dbReference>
<evidence type="ECO:0000313" key="8">
    <source>
        <dbReference type="EMBL" id="KXG43988.1"/>
    </source>
</evidence>
<dbReference type="SUPFAM" id="SSF46548">
    <property type="entry name" value="alpha-helical ferredoxin"/>
    <property type="match status" value="1"/>
</dbReference>
<dbReference type="Pfam" id="PF02754">
    <property type="entry name" value="CCG"/>
    <property type="match status" value="2"/>
</dbReference>
<feature type="transmembrane region" description="Helical" evidence="6">
    <location>
        <begin position="196"/>
        <end position="217"/>
    </location>
</feature>
<gene>
    <name evidence="8" type="ORF">U473_08185</name>
</gene>
<feature type="transmembrane region" description="Helical" evidence="6">
    <location>
        <begin position="105"/>
        <end position="126"/>
    </location>
</feature>
<protein>
    <recommendedName>
        <fullName evidence="7">4Fe-4S ferredoxin-type domain-containing protein</fullName>
    </recommendedName>
</protein>
<dbReference type="PANTHER" id="PTHR43255">
    <property type="entry name" value="IRON-SULFUR-BINDING OXIDOREDUCTASE FADF-RELATED-RELATED"/>
    <property type="match status" value="1"/>
</dbReference>
<dbReference type="AlphaFoldDB" id="A0A135L4Q6"/>
<dbReference type="PROSITE" id="PS00198">
    <property type="entry name" value="4FE4S_FER_1"/>
    <property type="match status" value="2"/>
</dbReference>
<dbReference type="Gene3D" id="1.20.950.20">
    <property type="entry name" value="Transmembrane di-heme cytochromes, Chain C"/>
    <property type="match status" value="1"/>
</dbReference>
<evidence type="ECO:0000256" key="5">
    <source>
        <dbReference type="ARBA" id="ARBA00023014"/>
    </source>
</evidence>
<evidence type="ECO:0000256" key="4">
    <source>
        <dbReference type="ARBA" id="ARBA00023004"/>
    </source>
</evidence>
<dbReference type="InterPro" id="IPR051460">
    <property type="entry name" value="HdrC_iron-sulfur_subunit"/>
</dbReference>
<keyword evidence="6" id="KW-0472">Membrane</keyword>
<dbReference type="Pfam" id="PF13183">
    <property type="entry name" value="Fer4_8"/>
    <property type="match status" value="1"/>
</dbReference>
<keyword evidence="4" id="KW-0408">Iron</keyword>
<comment type="caution">
    <text evidence="8">The sequence shown here is derived from an EMBL/GenBank/DDBJ whole genome shotgun (WGS) entry which is preliminary data.</text>
</comment>
<proteinExistence type="predicted"/>
<dbReference type="STRING" id="1413211.U473_08185"/>
<dbReference type="GO" id="GO:0046872">
    <property type="term" value="F:metal ion binding"/>
    <property type="evidence" value="ECO:0007669"/>
    <property type="project" value="UniProtKB-KW"/>
</dbReference>
<name>A0A135L4Q6_9BACI</name>
<reference evidence="8 9" key="1">
    <citation type="submission" date="2016-02" db="EMBL/GenBank/DDBJ databases">
        <title>Draft Genome for Tepidibacillus decaturensis nov. sp. Strain Z9, an Anaerobic, Moderately Thermophilic and Heterotrophic Bacterium from Deep Subsurface of the Illinois Basin, USA.</title>
        <authorList>
            <person name="Dong Y."/>
            <person name="Chang J.Y."/>
            <person name="Sanford R."/>
            <person name="Fouke B.W."/>
        </authorList>
    </citation>
    <scope>NUCLEOTIDE SEQUENCE [LARGE SCALE GENOMIC DNA]</scope>
    <source>
        <strain evidence="8 9">Z9</strain>
    </source>
</reference>
<feature type="transmembrane region" description="Helical" evidence="6">
    <location>
        <begin position="6"/>
        <end position="26"/>
    </location>
</feature>
<dbReference type="GO" id="GO:0016491">
    <property type="term" value="F:oxidoreductase activity"/>
    <property type="evidence" value="ECO:0007669"/>
    <property type="project" value="UniProtKB-KW"/>
</dbReference>
<keyword evidence="5" id="KW-0411">Iron-sulfur</keyword>
<feature type="transmembrane region" description="Helical" evidence="6">
    <location>
        <begin position="68"/>
        <end position="85"/>
    </location>
</feature>
<dbReference type="PANTHER" id="PTHR43255:SF1">
    <property type="entry name" value="IRON-SULFUR-BINDING OXIDOREDUCTASE FADF-RELATED"/>
    <property type="match status" value="1"/>
</dbReference>
<dbReference type="InterPro" id="IPR004017">
    <property type="entry name" value="Cys_rich_dom"/>
</dbReference>
<sequence>MWQLFNLFAFIVVVIYGFWLFYRVLYARYTYIKLGKDPNLEKNTKARWKSIVTFVLGQKKLLKDKKSGVMHVFLFYGAILVQFGAIDLIGKGFMMVNGWYLPVPFYHFFTLSQELLVGSVFFAVLFMAYRRYVEKLPRLQRSFRAGLVYWFLAPLMTSVIVAGGAEMVILHEDATIYKPFSSFIYFVIHNIPTNEAYILFYAAWWAHILLLLSYLVYLPQSKQAHEIFAIVNVYYKRLHSPGKLSTISFEDEEQEEFGVGKIEDFTQKQLLDLYSCVECGRCTNMCPASATGKALSPMRLIIKLRDHLTEKGEVVAPHTTPWAPGHIFKDPASVGLPSVLARQEAVVTTDGATALKPLDELQLIGDVITEEEIWACTTCRNCEDQCPVTNEHVDKIVDLRRYLVLTQGEMSPEAARTLNNIERQGNPWGINRKERANWRQEREDIMVPTVKETKEFEYLFFVGSMGSFDNRSKKIAQSLVKIFQKAGITFAILGNDEKNSGDSARRIGNEYLFQQLAKENIANFQKYNVKRIVTIDPHAYNTFKNEYPEFGLDAEVYHHTEVLAKLIQEARIKPQKEVKERITYHDSCYLGRYNENYDTPRLILKSIPGVELVEMERSKQDAMCCGAGGGLIWLEEKEGTRINVLRTEQALQLNPTTIATACPYCLTMISDGTKAKGVEEDVKTLDVVELLERSLV</sequence>
<accession>A0A135L4Q6</accession>
<evidence type="ECO:0000256" key="1">
    <source>
        <dbReference type="ARBA" id="ARBA00022485"/>
    </source>
</evidence>
<keyword evidence="6" id="KW-0812">Transmembrane</keyword>
<feature type="domain" description="4Fe-4S ferredoxin-type" evidence="7">
    <location>
        <begin position="365"/>
        <end position="396"/>
    </location>
</feature>
<evidence type="ECO:0000259" key="7">
    <source>
        <dbReference type="PROSITE" id="PS51379"/>
    </source>
</evidence>
<dbReference type="Proteomes" id="UP000070352">
    <property type="component" value="Unassembled WGS sequence"/>
</dbReference>
<dbReference type="RefSeq" id="WP_068725164.1">
    <property type="nucleotide sequence ID" value="NZ_LSKU01000001.1"/>
</dbReference>
<keyword evidence="2" id="KW-0479">Metal-binding</keyword>
<dbReference type="SUPFAM" id="SSF103501">
    <property type="entry name" value="Respiratory nitrate reductase 1 gamma chain"/>
    <property type="match status" value="1"/>
</dbReference>
<keyword evidence="1" id="KW-0004">4Fe-4S</keyword>
<evidence type="ECO:0000256" key="6">
    <source>
        <dbReference type="SAM" id="Phobius"/>
    </source>
</evidence>
<dbReference type="Gene3D" id="1.10.1060.10">
    <property type="entry name" value="Alpha-helical ferredoxin"/>
    <property type="match status" value="1"/>
</dbReference>
<dbReference type="GO" id="GO:0051539">
    <property type="term" value="F:4 iron, 4 sulfur cluster binding"/>
    <property type="evidence" value="ECO:0007669"/>
    <property type="project" value="UniProtKB-KW"/>
</dbReference>
<evidence type="ECO:0000256" key="2">
    <source>
        <dbReference type="ARBA" id="ARBA00022723"/>
    </source>
</evidence>
<dbReference type="InterPro" id="IPR036197">
    <property type="entry name" value="NarG-like_sf"/>
</dbReference>
<dbReference type="GO" id="GO:0005886">
    <property type="term" value="C:plasma membrane"/>
    <property type="evidence" value="ECO:0007669"/>
    <property type="project" value="TreeGrafter"/>
</dbReference>